<dbReference type="InterPro" id="IPR012933">
    <property type="entry name" value="HicA_mRNA_interferase"/>
</dbReference>
<dbReference type="Pfam" id="PF07927">
    <property type="entry name" value="HicA_toxin"/>
    <property type="match status" value="1"/>
</dbReference>
<keyword evidence="3" id="KW-0540">Nuclease</keyword>
<gene>
    <name evidence="8" type="ORF">CO159_02495</name>
</gene>
<proteinExistence type="inferred from homology"/>
<dbReference type="EMBL" id="PFWF01000054">
    <property type="protein sequence ID" value="PJA64538.1"/>
    <property type="molecule type" value="Genomic_DNA"/>
</dbReference>
<evidence type="ECO:0000256" key="5">
    <source>
        <dbReference type="ARBA" id="ARBA00022801"/>
    </source>
</evidence>
<evidence type="ECO:0000256" key="1">
    <source>
        <dbReference type="ARBA" id="ARBA00006620"/>
    </source>
</evidence>
<dbReference type="Gene3D" id="3.30.920.30">
    <property type="entry name" value="Hypothetical protein"/>
    <property type="match status" value="1"/>
</dbReference>
<evidence type="ECO:0000256" key="6">
    <source>
        <dbReference type="ARBA" id="ARBA00022884"/>
    </source>
</evidence>
<evidence type="ECO:0000256" key="4">
    <source>
        <dbReference type="ARBA" id="ARBA00022759"/>
    </source>
</evidence>
<keyword evidence="4" id="KW-0255">Endonuclease</keyword>
<dbReference type="GO" id="GO:0003729">
    <property type="term" value="F:mRNA binding"/>
    <property type="evidence" value="ECO:0007669"/>
    <property type="project" value="InterPro"/>
</dbReference>
<dbReference type="GO" id="GO:0004519">
    <property type="term" value="F:endonuclease activity"/>
    <property type="evidence" value="ECO:0007669"/>
    <property type="project" value="UniProtKB-KW"/>
</dbReference>
<keyword evidence="5" id="KW-0378">Hydrolase</keyword>
<reference evidence="9" key="1">
    <citation type="submission" date="2017-09" db="EMBL/GenBank/DDBJ databases">
        <title>Depth-based differentiation of microbial function through sediment-hosted aquifers and enrichment of novel symbionts in the deep terrestrial subsurface.</title>
        <authorList>
            <person name="Probst A.J."/>
            <person name="Ladd B."/>
            <person name="Jarett J.K."/>
            <person name="Geller-Mcgrath D.E."/>
            <person name="Sieber C.M.K."/>
            <person name="Emerson J.B."/>
            <person name="Anantharaman K."/>
            <person name="Thomas B.C."/>
            <person name="Malmstrom R."/>
            <person name="Stieglmeier M."/>
            <person name="Klingl A."/>
            <person name="Woyke T."/>
            <person name="Ryan C.M."/>
            <person name="Banfield J.F."/>
        </authorList>
    </citation>
    <scope>NUCLEOTIDE SEQUENCE [LARGE SCALE GENOMIC DNA]</scope>
</reference>
<keyword evidence="6" id="KW-0694">RNA-binding</keyword>
<dbReference type="AlphaFoldDB" id="A0A2M7YNI9"/>
<keyword evidence="7" id="KW-0346">Stress response</keyword>
<protein>
    <recommendedName>
        <fullName evidence="10">Type II toxin-antitoxin system HicA family toxin</fullName>
    </recommendedName>
</protein>
<sequence>MPRGYYNWTFNVVVRFLKDNYFILNYTEGSHYFYIGHYGGNFRQVCVSFHGSRAISPRTLKGIIRQSGIPKEKWLESQ</sequence>
<name>A0A2M7YNI9_9BACT</name>
<evidence type="ECO:0000313" key="8">
    <source>
        <dbReference type="EMBL" id="PJA64538.1"/>
    </source>
</evidence>
<accession>A0A2M7YNI9</accession>
<evidence type="ECO:0000313" key="9">
    <source>
        <dbReference type="Proteomes" id="UP000230434"/>
    </source>
</evidence>
<comment type="similarity">
    <text evidence="1">Belongs to the HicA mRNA interferase family.</text>
</comment>
<dbReference type="Proteomes" id="UP000230434">
    <property type="component" value="Unassembled WGS sequence"/>
</dbReference>
<evidence type="ECO:0000256" key="7">
    <source>
        <dbReference type="ARBA" id="ARBA00023016"/>
    </source>
</evidence>
<evidence type="ECO:0000256" key="3">
    <source>
        <dbReference type="ARBA" id="ARBA00022722"/>
    </source>
</evidence>
<evidence type="ECO:0000256" key="2">
    <source>
        <dbReference type="ARBA" id="ARBA00022649"/>
    </source>
</evidence>
<evidence type="ECO:0008006" key="10">
    <source>
        <dbReference type="Google" id="ProtNLM"/>
    </source>
</evidence>
<comment type="caution">
    <text evidence="8">The sequence shown here is derived from an EMBL/GenBank/DDBJ whole genome shotgun (WGS) entry which is preliminary data.</text>
</comment>
<organism evidence="8 9">
    <name type="scientific">Candidatus Portnoybacteria bacterium CG_4_9_14_3_um_filter_40_10</name>
    <dbReference type="NCBI Taxonomy" id="1974804"/>
    <lineage>
        <taxon>Bacteria</taxon>
        <taxon>Candidatus Portnoyibacteriota</taxon>
    </lineage>
</organism>
<dbReference type="GO" id="GO:0016787">
    <property type="term" value="F:hydrolase activity"/>
    <property type="evidence" value="ECO:0007669"/>
    <property type="project" value="UniProtKB-KW"/>
</dbReference>
<dbReference type="InterPro" id="IPR038570">
    <property type="entry name" value="HicA_sf"/>
</dbReference>
<dbReference type="SUPFAM" id="SSF54786">
    <property type="entry name" value="YcfA/nrd intein domain"/>
    <property type="match status" value="1"/>
</dbReference>
<keyword evidence="2" id="KW-1277">Toxin-antitoxin system</keyword>